<dbReference type="Proteomes" id="UP000029052">
    <property type="component" value="Unassembled WGS sequence"/>
</dbReference>
<protein>
    <submittedName>
        <fullName evidence="1">Uncharacterized protein</fullName>
    </submittedName>
</protein>
<accession>A0A087B9M5</accession>
<reference evidence="1 2" key="1">
    <citation type="submission" date="2014-03" db="EMBL/GenBank/DDBJ databases">
        <title>Genomics of Bifidobacteria.</title>
        <authorList>
            <person name="Ventura M."/>
            <person name="Milani C."/>
            <person name="Lugli G.A."/>
        </authorList>
    </citation>
    <scope>NUCLEOTIDE SEQUENCE [LARGE SCALE GENOMIC DNA]</scope>
    <source>
        <strain evidence="1 2">LMG 11591</strain>
    </source>
</reference>
<gene>
    <name evidence="1" type="ORF">BMAGN_1535</name>
</gene>
<organism evidence="1 2">
    <name type="scientific">Bifidobacterium magnum</name>
    <dbReference type="NCBI Taxonomy" id="1692"/>
    <lineage>
        <taxon>Bacteria</taxon>
        <taxon>Bacillati</taxon>
        <taxon>Actinomycetota</taxon>
        <taxon>Actinomycetes</taxon>
        <taxon>Bifidobacteriales</taxon>
        <taxon>Bifidobacteriaceae</taxon>
        <taxon>Bifidobacterium</taxon>
    </lineage>
</organism>
<proteinExistence type="predicted"/>
<dbReference type="RefSeq" id="WP_022860375.1">
    <property type="nucleotide sequence ID" value="NZ_JGZB01000009.1"/>
</dbReference>
<comment type="caution">
    <text evidence="1">The sequence shown here is derived from an EMBL/GenBank/DDBJ whole genome shotgun (WGS) entry which is preliminary data.</text>
</comment>
<evidence type="ECO:0000313" key="2">
    <source>
        <dbReference type="Proteomes" id="UP000029052"/>
    </source>
</evidence>
<name>A0A087B9M5_9BIFI</name>
<evidence type="ECO:0000313" key="1">
    <source>
        <dbReference type="EMBL" id="KFI67725.1"/>
    </source>
</evidence>
<dbReference type="STRING" id="1692.BMAGN_1535"/>
<sequence>MYKEDELLAQDGINAAKADDVEVKYLDVYMKGFIAGHARGYMDAYDIGYQEALMMVEPYSEGESGWCWADERA</sequence>
<dbReference type="EMBL" id="JGZB01000009">
    <property type="protein sequence ID" value="KFI67725.1"/>
    <property type="molecule type" value="Genomic_DNA"/>
</dbReference>
<dbReference type="AlphaFoldDB" id="A0A087B9M5"/>
<keyword evidence="2" id="KW-1185">Reference proteome</keyword>